<feature type="domain" description="GAG-pre-integrase" evidence="5">
    <location>
        <begin position="174"/>
        <end position="246"/>
    </location>
</feature>
<dbReference type="Pfam" id="PF07727">
    <property type="entry name" value="RVT_2"/>
    <property type="match status" value="1"/>
</dbReference>
<evidence type="ECO:0000256" key="1">
    <source>
        <dbReference type="ARBA" id="ARBA00022723"/>
    </source>
</evidence>
<comment type="caution">
    <text evidence="6">The sequence shown here is derived from an EMBL/GenBank/DDBJ whole genome shotgun (WGS) entry which is preliminary data.</text>
</comment>
<dbReference type="AlphaFoldDB" id="A0A6L2JRX0"/>
<dbReference type="InterPro" id="IPR039537">
    <property type="entry name" value="Retrotran_Ty1/copia-like"/>
</dbReference>
<name>A0A6L2JRX0_TANCI</name>
<dbReference type="PANTHER" id="PTHR42648">
    <property type="entry name" value="TRANSPOSASE, PUTATIVE-RELATED"/>
    <property type="match status" value="1"/>
</dbReference>
<keyword evidence="1" id="KW-0479">Metal-binding</keyword>
<feature type="compositionally biased region" description="Polar residues" evidence="3">
    <location>
        <begin position="424"/>
        <end position="439"/>
    </location>
</feature>
<evidence type="ECO:0000256" key="3">
    <source>
        <dbReference type="SAM" id="MobiDB-lite"/>
    </source>
</evidence>
<dbReference type="GO" id="GO:0046872">
    <property type="term" value="F:metal ion binding"/>
    <property type="evidence" value="ECO:0007669"/>
    <property type="project" value="UniProtKB-KW"/>
</dbReference>
<feature type="region of interest" description="Disordered" evidence="3">
    <location>
        <begin position="88"/>
        <end position="122"/>
    </location>
</feature>
<organism evidence="6">
    <name type="scientific">Tanacetum cinerariifolium</name>
    <name type="common">Dalmatian daisy</name>
    <name type="synonym">Chrysanthemum cinerariifolium</name>
    <dbReference type="NCBI Taxonomy" id="118510"/>
    <lineage>
        <taxon>Eukaryota</taxon>
        <taxon>Viridiplantae</taxon>
        <taxon>Streptophyta</taxon>
        <taxon>Embryophyta</taxon>
        <taxon>Tracheophyta</taxon>
        <taxon>Spermatophyta</taxon>
        <taxon>Magnoliopsida</taxon>
        <taxon>eudicotyledons</taxon>
        <taxon>Gunneridae</taxon>
        <taxon>Pentapetalae</taxon>
        <taxon>asterids</taxon>
        <taxon>campanulids</taxon>
        <taxon>Asterales</taxon>
        <taxon>Asteraceae</taxon>
        <taxon>Asteroideae</taxon>
        <taxon>Anthemideae</taxon>
        <taxon>Anthemidinae</taxon>
        <taxon>Tanacetum</taxon>
    </lineage>
</organism>
<dbReference type="Pfam" id="PF13976">
    <property type="entry name" value="gag_pre-integrs"/>
    <property type="match status" value="1"/>
</dbReference>
<evidence type="ECO:0000259" key="5">
    <source>
        <dbReference type="Pfam" id="PF13976"/>
    </source>
</evidence>
<gene>
    <name evidence="6" type="ORF">Tci_011734</name>
</gene>
<reference evidence="6" key="1">
    <citation type="journal article" date="2019" name="Sci. Rep.">
        <title>Draft genome of Tanacetum cinerariifolium, the natural source of mosquito coil.</title>
        <authorList>
            <person name="Yamashiro T."/>
            <person name="Shiraishi A."/>
            <person name="Satake H."/>
            <person name="Nakayama K."/>
        </authorList>
    </citation>
    <scope>NUCLEOTIDE SEQUENCE</scope>
</reference>
<accession>A0A6L2JRX0</accession>
<proteinExistence type="predicted"/>
<keyword evidence="2" id="KW-0378">Hydrolase</keyword>
<evidence type="ECO:0000256" key="2">
    <source>
        <dbReference type="ARBA" id="ARBA00022801"/>
    </source>
</evidence>
<sequence>MEQAIEQHRLELKMFEIKMNQILKETKRLLEQVINKDILNIVVYSSVDIAFVNVHECKKCLKLETELLYKKDFIEKETFDKLFRRVKPSTSASRSQPSGNTKKDKIQRAPSSTQKNKVEPYPRTIKSSLKNKNYAVEPKGTAIVQYSKLNANLELICVKYNGCVDLLTGSQGDNLYTLSLRDMMASSPLCLLSKASKTKSWLWHRRLSHLNFGAINLLARHGLVRGLLKLKFKKDHLCSACAMGKSKKKSHQPKFEDTNQEKLYLLHMDLCGPMLVFSVNGKKEKLLPPLVIPKTVPVSEGVTVKLHMSFCMTNFLTYLFFHVFGALCYPTIDSENLGKLQPKADIDFDEITAMAFEHSSLEPALHEMTPATISSGLVSNPPSSTPIDLPAPEVITPIDEVVAPEPTESSGSPSLTTVDPDAPSASNSQTSSETQSPVISNDVEEENHDLDVTHMNNDPFFVILILENNSEASFSSHVIPTIVHTAAPNSEHVNKWTKDHPLDTIIVKPKTYKDTLTQACWIEAMQEELNELERLEVWELVPRPDKVMVITLKWIYKMDVKTAFLNGILREEVYVSQPDGFVDQDNLNHVYKHKKALYGLKQAPRACDPVDTPMVEKSKLDEDPQRKAVDPTHYDGMGTLISKGFFYCSTTYADADHAGCQDTRRSTFGSMQLLGDRLVSWSSKRFHYIKDKVENEVVELYVSNTEYLLMDIFTKALCKERIEFFINKLGMRSFSPETLKQLADEVEE</sequence>
<dbReference type="EMBL" id="BKCJ010001213">
    <property type="protein sequence ID" value="GEU39756.1"/>
    <property type="molecule type" value="Genomic_DNA"/>
</dbReference>
<feature type="compositionally biased region" description="Polar residues" evidence="3">
    <location>
        <begin position="407"/>
        <end position="417"/>
    </location>
</feature>
<dbReference type="InterPro" id="IPR025724">
    <property type="entry name" value="GAG-pre-integrase_dom"/>
</dbReference>
<protein>
    <submittedName>
        <fullName evidence="6">Integrase, catalytic region, zinc finger, CCHC-type, peptidase aspartic, catalytic</fullName>
    </submittedName>
</protein>
<feature type="compositionally biased region" description="Polar residues" evidence="3">
    <location>
        <begin position="88"/>
        <end position="100"/>
    </location>
</feature>
<feature type="region of interest" description="Disordered" evidence="3">
    <location>
        <begin position="403"/>
        <end position="440"/>
    </location>
</feature>
<dbReference type="GO" id="GO:0016787">
    <property type="term" value="F:hydrolase activity"/>
    <property type="evidence" value="ECO:0007669"/>
    <property type="project" value="UniProtKB-KW"/>
</dbReference>
<evidence type="ECO:0000313" key="6">
    <source>
        <dbReference type="EMBL" id="GEU39756.1"/>
    </source>
</evidence>
<feature type="domain" description="Reverse transcriptase Ty1/copia-type" evidence="4">
    <location>
        <begin position="554"/>
        <end position="627"/>
    </location>
</feature>
<evidence type="ECO:0000259" key="4">
    <source>
        <dbReference type="Pfam" id="PF07727"/>
    </source>
</evidence>
<dbReference type="PANTHER" id="PTHR42648:SF18">
    <property type="entry name" value="RETROTRANSPOSON, UNCLASSIFIED-LIKE PROTEIN"/>
    <property type="match status" value="1"/>
</dbReference>
<dbReference type="InterPro" id="IPR013103">
    <property type="entry name" value="RVT_2"/>
</dbReference>